<reference evidence="2 3" key="1">
    <citation type="journal article" date="2010" name="Virol. J.">
        <title>Genomes of the T4-related bacteriophages as windows on microbial genome evolution.</title>
        <authorList>
            <person name="Petrov V.M."/>
            <person name="Ratnayaka S."/>
            <person name="Nolan J.M."/>
            <person name="Miller E.S."/>
            <person name="Karam J.D."/>
        </authorList>
    </citation>
    <scope>NUCLEOTIDE SEQUENCE [LARGE SCALE GENOMIC DNA]</scope>
</reference>
<gene>
    <name evidence="2" type="primary">alt</name>
    <name evidence="2" type="ORF">PX29p243</name>
</gene>
<dbReference type="GeneID" id="18560167"/>
<dbReference type="GO" id="GO:0005576">
    <property type="term" value="C:extracellular region"/>
    <property type="evidence" value="ECO:0007669"/>
    <property type="project" value="InterPro"/>
</dbReference>
<dbReference type="Pfam" id="PF03496">
    <property type="entry name" value="ADPrib_exo_Tox"/>
    <property type="match status" value="1"/>
</dbReference>
<organism evidence="2 3">
    <name type="scientific">Aeromonas phage PX29</name>
    <dbReference type="NCBI Taxonomy" id="926067"/>
    <lineage>
        <taxon>Viruses</taxon>
        <taxon>Duplodnaviria</taxon>
        <taxon>Heunggongvirae</taxon>
        <taxon>Uroviricota</taxon>
        <taxon>Caudoviricetes</taxon>
        <taxon>Pantevenvirales</taxon>
        <taxon>Straboviridae</taxon>
        <taxon>Angelvirus</taxon>
        <taxon>Angelvirus px29</taxon>
    </lineage>
</organism>
<sequence>MSIKDMLLSEATILDFFGVKTTKYSKSDDAWYIPVDGRTIAVKAASLRVTSAATSVAAYKRSSQPSIFNLIEIFDDGKVSKVIKTIPKPLNVIATVAEIISNETKDNKLNDVVMIRLPASMGTPTSVISLIDRFLKKNGVPFVQYGTINVGDKGTNYVFLARKGKSPIVSDVFGIKDEDVKNLHLNDLSDKPEVIKKIVADIEPKIKKAMPTLIKLNTVVGGTATSEYAREFIKNNPPVSRDVDPETRPEFKFKDIFQYGQLEDDSVYLKSDNPTMEHTASNILNLSVAIQQFSIADGEESKAIAIEILRLKPTMKDFVEQTEKFAQVKEMIVDATGDDRQASRVMASLFANCLIEQMDIQISNAYEDYRPEIDKKDVAAISRYCGSGYSAMNLMLVGNNDNPEQEQHVLALDEAFKTSSVRVSPNLTVYRGSRMNDVDTYGIAISKLFHFRTFVSTSMNPRVGFTFGGNEKDKIGYVLAKSTKLDKLDGSFPVDPQASIAFMIKGLDKIPVIIPGTYSPYPRECEVILPRGTTIRIEKLAAGNGVATPTFNKVSNVIMDCTIVPNSEISVNEVVYDGDEFMNTGRLVEFRDFIDQIDVIEEAKKKAKTGDRKMDIAANMLVGVNALNSKKNLTAKERAEIERMAAKFSSNLF</sequence>
<dbReference type="PROSITE" id="PS51996">
    <property type="entry name" value="TR_MART"/>
    <property type="match status" value="1"/>
</dbReference>
<dbReference type="SUPFAM" id="SSF56399">
    <property type="entry name" value="ADP-ribosylation"/>
    <property type="match status" value="1"/>
</dbReference>
<protein>
    <submittedName>
        <fullName evidence="2">Alt RNA polymerase ADP-ribosylase</fullName>
    </submittedName>
</protein>
<dbReference type="EMBL" id="GU396103">
    <property type="protein sequence ID" value="ADQ52962.1"/>
    <property type="molecule type" value="Genomic_DNA"/>
</dbReference>
<evidence type="ECO:0000313" key="2">
    <source>
        <dbReference type="EMBL" id="ADQ52962.1"/>
    </source>
</evidence>
<dbReference type="KEGG" id="vg:18560167"/>
<feature type="domain" description="ADP ribosyltransferase" evidence="1">
    <location>
        <begin position="364"/>
        <end position="544"/>
    </location>
</feature>
<dbReference type="RefSeq" id="YP_009011672.1">
    <property type="nucleotide sequence ID" value="NC_023688.1"/>
</dbReference>
<name>E5DQH6_9CAUD</name>
<evidence type="ECO:0000259" key="1">
    <source>
        <dbReference type="Pfam" id="PF03496"/>
    </source>
</evidence>
<evidence type="ECO:0000313" key="3">
    <source>
        <dbReference type="Proteomes" id="UP000008726"/>
    </source>
</evidence>
<dbReference type="InterPro" id="IPR003540">
    <property type="entry name" value="ADP-ribosyltransferase"/>
</dbReference>
<dbReference type="OrthoDB" id="5641at10239"/>
<keyword evidence="3" id="KW-1185">Reference proteome</keyword>
<accession>E5DQH6</accession>
<dbReference type="Proteomes" id="UP000008726">
    <property type="component" value="Segment"/>
</dbReference>
<proteinExistence type="predicted"/>
<dbReference type="Gene3D" id="3.90.176.10">
    <property type="entry name" value="Toxin ADP-ribosyltransferase, Chain A, domain 1"/>
    <property type="match status" value="1"/>
</dbReference>